<name>A0AAW0HTA6_MYOGA</name>
<gene>
    <name evidence="2" type="ORF">U0070_003288</name>
</gene>
<keyword evidence="1" id="KW-0732">Signal</keyword>
<protein>
    <submittedName>
        <fullName evidence="2">Uncharacterized protein</fullName>
    </submittedName>
</protein>
<feature type="signal peptide" evidence="1">
    <location>
        <begin position="1"/>
        <end position="18"/>
    </location>
</feature>
<accession>A0AAW0HTA6</accession>
<dbReference type="Proteomes" id="UP001488838">
    <property type="component" value="Unassembled WGS sequence"/>
</dbReference>
<evidence type="ECO:0000313" key="2">
    <source>
        <dbReference type="EMBL" id="KAK7805370.1"/>
    </source>
</evidence>
<evidence type="ECO:0000313" key="3">
    <source>
        <dbReference type="Proteomes" id="UP001488838"/>
    </source>
</evidence>
<dbReference type="AlphaFoldDB" id="A0AAW0HTA6"/>
<proteinExistence type="predicted"/>
<keyword evidence="3" id="KW-1185">Reference proteome</keyword>
<evidence type="ECO:0000256" key="1">
    <source>
        <dbReference type="SAM" id="SignalP"/>
    </source>
</evidence>
<organism evidence="2 3">
    <name type="scientific">Myodes glareolus</name>
    <name type="common">Bank vole</name>
    <name type="synonym">Clethrionomys glareolus</name>
    <dbReference type="NCBI Taxonomy" id="447135"/>
    <lineage>
        <taxon>Eukaryota</taxon>
        <taxon>Metazoa</taxon>
        <taxon>Chordata</taxon>
        <taxon>Craniata</taxon>
        <taxon>Vertebrata</taxon>
        <taxon>Euteleostomi</taxon>
        <taxon>Mammalia</taxon>
        <taxon>Eutheria</taxon>
        <taxon>Euarchontoglires</taxon>
        <taxon>Glires</taxon>
        <taxon>Rodentia</taxon>
        <taxon>Myomorpha</taxon>
        <taxon>Muroidea</taxon>
        <taxon>Cricetidae</taxon>
        <taxon>Arvicolinae</taxon>
        <taxon>Myodes</taxon>
    </lineage>
</organism>
<dbReference type="EMBL" id="JBBHLL010000342">
    <property type="protein sequence ID" value="KAK7805370.1"/>
    <property type="molecule type" value="Genomic_DNA"/>
</dbReference>
<feature type="chain" id="PRO_5043508377" evidence="1">
    <location>
        <begin position="19"/>
        <end position="279"/>
    </location>
</feature>
<comment type="caution">
    <text evidence="2">The sequence shown here is derived from an EMBL/GenBank/DDBJ whole genome shotgun (WGS) entry which is preliminary data.</text>
</comment>
<sequence length="279" mass="30815">MEGCAGKFCLLVLGKCTLLPMETFVSLRAPAPPWRMNTLFEVGKTTLVREDVSVEGSVKGKRNRNLRGQEMLEGTGEMLEGAGEMLKEAGEMLKGAEEMMLRGAGEVMLKGAGEMMLEGAEEMMLKGAREMKLERAREMMLKGAGEMMLERAREMLEGAREEMMLEGAREMMLEGAKVTVADKKHSLYQAREPTVMGGANTYCRGHATACVRMSALGFVKPIRLFPALANHNFKQTPQKIPTFHRYVALGHRHEIVTINAKGNNEVLGPMPPAPEVNTR</sequence>
<reference evidence="2 3" key="1">
    <citation type="journal article" date="2023" name="bioRxiv">
        <title>Conserved and derived expression patterns and positive selection on dental genes reveal complex evolutionary context of ever-growing rodent molars.</title>
        <authorList>
            <person name="Calamari Z.T."/>
            <person name="Song A."/>
            <person name="Cohen E."/>
            <person name="Akter M."/>
            <person name="Roy R.D."/>
            <person name="Hallikas O."/>
            <person name="Christensen M.M."/>
            <person name="Li P."/>
            <person name="Marangoni P."/>
            <person name="Jernvall J."/>
            <person name="Klein O.D."/>
        </authorList>
    </citation>
    <scope>NUCLEOTIDE SEQUENCE [LARGE SCALE GENOMIC DNA]</scope>
    <source>
        <strain evidence="2">V071</strain>
    </source>
</reference>